<gene>
    <name evidence="2" type="ordered locus">amb3555</name>
</gene>
<dbReference type="EMBL" id="AP007255">
    <property type="protein sequence ID" value="BAE52359.1"/>
    <property type="molecule type" value="Genomic_DNA"/>
</dbReference>
<dbReference type="Proteomes" id="UP000007058">
    <property type="component" value="Chromosome"/>
</dbReference>
<dbReference type="HOGENOM" id="CLU_139214_0_0_5"/>
<feature type="chain" id="PRO_5004217815" description="Argininosuccinate lyase" evidence="1">
    <location>
        <begin position="41"/>
        <end position="141"/>
    </location>
</feature>
<dbReference type="STRING" id="342108.amb3555"/>
<reference evidence="2 3" key="1">
    <citation type="journal article" date="2005" name="DNA Res.">
        <title>Complete genome sequence of the facultative anaerobic magnetotactic bacterium Magnetospirillum sp. strain AMB-1.</title>
        <authorList>
            <person name="Matsunaga T."/>
            <person name="Okamura Y."/>
            <person name="Fukuda Y."/>
            <person name="Wahyudi A.T."/>
            <person name="Murase Y."/>
            <person name="Takeyama H."/>
        </authorList>
    </citation>
    <scope>NUCLEOTIDE SEQUENCE [LARGE SCALE GENOMIC DNA]</scope>
    <source>
        <strain evidence="3">ATCC 700264 / AMB-1</strain>
    </source>
</reference>
<evidence type="ECO:0008006" key="4">
    <source>
        <dbReference type="Google" id="ProtNLM"/>
    </source>
</evidence>
<evidence type="ECO:0000256" key="1">
    <source>
        <dbReference type="SAM" id="SignalP"/>
    </source>
</evidence>
<keyword evidence="1" id="KW-0732">Signal</keyword>
<name>Q2W1B6_PARM1</name>
<protein>
    <recommendedName>
        <fullName evidence="4">Argininosuccinate lyase</fullName>
    </recommendedName>
</protein>
<proteinExistence type="predicted"/>
<feature type="signal peptide" evidence="1">
    <location>
        <begin position="1"/>
        <end position="40"/>
    </location>
</feature>
<accession>Q2W1B6</accession>
<evidence type="ECO:0000313" key="2">
    <source>
        <dbReference type="EMBL" id="BAE52359.1"/>
    </source>
</evidence>
<dbReference type="AlphaFoldDB" id="Q2W1B6"/>
<organism evidence="2 3">
    <name type="scientific">Paramagnetospirillum magneticum (strain ATCC 700264 / AMB-1)</name>
    <name type="common">Magnetospirillum magneticum</name>
    <dbReference type="NCBI Taxonomy" id="342108"/>
    <lineage>
        <taxon>Bacteria</taxon>
        <taxon>Pseudomonadati</taxon>
        <taxon>Pseudomonadota</taxon>
        <taxon>Alphaproteobacteria</taxon>
        <taxon>Rhodospirillales</taxon>
        <taxon>Magnetospirillaceae</taxon>
        <taxon>Paramagnetospirillum</taxon>
    </lineage>
</organism>
<evidence type="ECO:0000313" key="3">
    <source>
        <dbReference type="Proteomes" id="UP000007058"/>
    </source>
</evidence>
<dbReference type="KEGG" id="mag:amb3555"/>
<keyword evidence="3" id="KW-1185">Reference proteome</keyword>
<sequence length="141" mass="15405">MTALGAPRLYCHGSKSFEGVSMGRFFAALLLSGIASSALAAEAKQDFTLVNKTGYELNAVFVSPGHADAWGEDVMGRDTLGDGESVHITFKRAEKTCEWDLKVVYTVDDSKAVWHDIDLCSVSKITIRYNKNTDKTTASYD</sequence>